<name>A0A6J4KVD3_9HYPH</name>
<feature type="region of interest" description="Disordered" evidence="1">
    <location>
        <begin position="32"/>
        <end position="69"/>
    </location>
</feature>
<proteinExistence type="predicted"/>
<reference evidence="2" key="1">
    <citation type="submission" date="2020-02" db="EMBL/GenBank/DDBJ databases">
        <authorList>
            <person name="Meier V. D."/>
        </authorList>
    </citation>
    <scope>NUCLEOTIDE SEQUENCE</scope>
    <source>
        <strain evidence="2">AVDCRST_MAG90</strain>
    </source>
</reference>
<evidence type="ECO:0000256" key="1">
    <source>
        <dbReference type="SAM" id="MobiDB-lite"/>
    </source>
</evidence>
<protein>
    <submittedName>
        <fullName evidence="2">Uncharacterized protein</fullName>
    </submittedName>
</protein>
<feature type="compositionally biased region" description="Low complexity" evidence="1">
    <location>
        <begin position="50"/>
        <end position="61"/>
    </location>
</feature>
<accession>A0A6J4KVD3</accession>
<sequence length="69" mass="7423">MPVLDAKALETYPDGVALLRSVLQTGRCRKWPASAPLPMDIPSTLPDKWTGPLPTSPSSPGRLAEACHR</sequence>
<gene>
    <name evidence="2" type="ORF">AVDCRST_MAG90-676</name>
</gene>
<dbReference type="EMBL" id="CADCUC010000127">
    <property type="protein sequence ID" value="CAA9314422.1"/>
    <property type="molecule type" value="Genomic_DNA"/>
</dbReference>
<organism evidence="2">
    <name type="scientific">uncultured Microvirga sp</name>
    <dbReference type="NCBI Taxonomy" id="412392"/>
    <lineage>
        <taxon>Bacteria</taxon>
        <taxon>Pseudomonadati</taxon>
        <taxon>Pseudomonadota</taxon>
        <taxon>Alphaproteobacteria</taxon>
        <taxon>Hyphomicrobiales</taxon>
        <taxon>Methylobacteriaceae</taxon>
        <taxon>Microvirga</taxon>
        <taxon>environmental samples</taxon>
    </lineage>
</organism>
<evidence type="ECO:0000313" key="2">
    <source>
        <dbReference type="EMBL" id="CAA9314422.1"/>
    </source>
</evidence>
<dbReference type="AlphaFoldDB" id="A0A6J4KVD3"/>